<dbReference type="EMBL" id="CAMXCT010000066">
    <property type="protein sequence ID" value="CAI3973306.1"/>
    <property type="molecule type" value="Genomic_DNA"/>
</dbReference>
<name>A0A9P1BH53_9DINO</name>
<protein>
    <submittedName>
        <fullName evidence="2">Uncharacterized protein</fullName>
    </submittedName>
</protein>
<organism evidence="2">
    <name type="scientific">Cladocopium goreaui</name>
    <dbReference type="NCBI Taxonomy" id="2562237"/>
    <lineage>
        <taxon>Eukaryota</taxon>
        <taxon>Sar</taxon>
        <taxon>Alveolata</taxon>
        <taxon>Dinophyceae</taxon>
        <taxon>Suessiales</taxon>
        <taxon>Symbiodiniaceae</taxon>
        <taxon>Cladocopium</taxon>
    </lineage>
</organism>
<sequence>MSLTEPITAAALEASPAPDGEASLLSEHSADIARFHAAVAQNRRLLGDRPGTGTGTAGPGATARPSASAAEFAAPAEPVTRGRPPSPPKRQPWEVPRSRSADAPGRGWCQEFPWGASDTRTLIREDRRRYLELQRRKLKDELQGLAKAELVEKILHWCSTLGIWNLNDLEHAMQRRVDATRPRPRDECARCGTKHLKDGNFCRRCGQRRQTTLSCVKCAAAKAKEQREVAEIALSRVRLEEFEAL</sequence>
<comment type="caution">
    <text evidence="2">The sequence shown here is derived from an EMBL/GenBank/DDBJ whole genome shotgun (WGS) entry which is preliminary data.</text>
</comment>
<feature type="region of interest" description="Disordered" evidence="1">
    <location>
        <begin position="43"/>
        <end position="110"/>
    </location>
</feature>
<dbReference type="EMBL" id="CAMXCT020000066">
    <property type="protein sequence ID" value="CAL1126681.1"/>
    <property type="molecule type" value="Genomic_DNA"/>
</dbReference>
<accession>A0A9P1BH53</accession>
<feature type="compositionally biased region" description="Low complexity" evidence="1">
    <location>
        <begin position="59"/>
        <end position="79"/>
    </location>
</feature>
<gene>
    <name evidence="2" type="ORF">C1SCF055_LOCUS1825</name>
</gene>
<dbReference type="Proteomes" id="UP001152797">
    <property type="component" value="Unassembled WGS sequence"/>
</dbReference>
<evidence type="ECO:0000313" key="2">
    <source>
        <dbReference type="EMBL" id="CAI3973306.1"/>
    </source>
</evidence>
<dbReference type="EMBL" id="CAMXCT030000066">
    <property type="protein sequence ID" value="CAL4760618.1"/>
    <property type="molecule type" value="Genomic_DNA"/>
</dbReference>
<reference evidence="3" key="2">
    <citation type="submission" date="2024-04" db="EMBL/GenBank/DDBJ databases">
        <authorList>
            <person name="Chen Y."/>
            <person name="Shah S."/>
            <person name="Dougan E. K."/>
            <person name="Thang M."/>
            <person name="Chan C."/>
        </authorList>
    </citation>
    <scope>NUCLEOTIDE SEQUENCE [LARGE SCALE GENOMIC DNA]</scope>
</reference>
<keyword evidence="4" id="KW-1185">Reference proteome</keyword>
<evidence type="ECO:0000313" key="4">
    <source>
        <dbReference type="Proteomes" id="UP001152797"/>
    </source>
</evidence>
<evidence type="ECO:0000313" key="3">
    <source>
        <dbReference type="EMBL" id="CAL1126681.1"/>
    </source>
</evidence>
<reference evidence="2" key="1">
    <citation type="submission" date="2022-10" db="EMBL/GenBank/DDBJ databases">
        <authorList>
            <person name="Chen Y."/>
            <person name="Dougan E. K."/>
            <person name="Chan C."/>
            <person name="Rhodes N."/>
            <person name="Thang M."/>
        </authorList>
    </citation>
    <scope>NUCLEOTIDE SEQUENCE</scope>
</reference>
<proteinExistence type="predicted"/>
<evidence type="ECO:0000256" key="1">
    <source>
        <dbReference type="SAM" id="MobiDB-lite"/>
    </source>
</evidence>
<feature type="region of interest" description="Disordered" evidence="1">
    <location>
        <begin position="1"/>
        <end position="23"/>
    </location>
</feature>
<dbReference type="AlphaFoldDB" id="A0A9P1BH53"/>